<feature type="transmembrane region" description="Helical" evidence="1">
    <location>
        <begin position="44"/>
        <end position="63"/>
    </location>
</feature>
<feature type="transmembrane region" description="Helical" evidence="1">
    <location>
        <begin position="12"/>
        <end position="32"/>
    </location>
</feature>
<comment type="caution">
    <text evidence="2">The sequence shown here is derived from an EMBL/GenBank/DDBJ whole genome shotgun (WGS) entry which is preliminary data.</text>
</comment>
<reference evidence="3" key="1">
    <citation type="submission" date="2016-02" db="EMBL/GenBank/DDBJ databases">
        <authorList>
            <person name="Sanders J.G."/>
            <person name="Lin J.Y."/>
            <person name="Wertz J.T."/>
            <person name="Russell J.A."/>
            <person name="Moreau C.S."/>
            <person name="Powell S."/>
        </authorList>
    </citation>
    <scope>NUCLEOTIDE SEQUENCE [LARGE SCALE GENOMIC DNA]</scope>
    <source>
        <strain evidence="3">CAG34</strain>
    </source>
</reference>
<evidence type="ECO:0000313" key="3">
    <source>
        <dbReference type="Proteomes" id="UP000070058"/>
    </source>
</evidence>
<keyword evidence="1" id="KW-1133">Transmembrane helix</keyword>
<name>A0A139SKT1_9BACT</name>
<accession>A0A139SKT1</accession>
<proteinExistence type="predicted"/>
<protein>
    <submittedName>
        <fullName evidence="2">Uncharacterized protein</fullName>
    </submittedName>
</protein>
<dbReference type="AlphaFoldDB" id="A0A139SKT1"/>
<organism evidence="2 3">
    <name type="scientific">Cephaloticoccus primus</name>
    <dbReference type="NCBI Taxonomy" id="1548207"/>
    <lineage>
        <taxon>Bacteria</taxon>
        <taxon>Pseudomonadati</taxon>
        <taxon>Verrucomicrobiota</taxon>
        <taxon>Opitutia</taxon>
        <taxon>Opitutales</taxon>
        <taxon>Opitutaceae</taxon>
        <taxon>Cephaloticoccus</taxon>
    </lineage>
</organism>
<keyword evidence="3" id="KW-1185">Reference proteome</keyword>
<evidence type="ECO:0000256" key="1">
    <source>
        <dbReference type="SAM" id="Phobius"/>
    </source>
</evidence>
<dbReference type="Proteomes" id="UP000070058">
    <property type="component" value="Unassembled WGS sequence"/>
</dbReference>
<sequence>MISERVQSLTRLNIYRVSVFLFLVGLVVSKSARWSEVLAHMEQGLMAFVCEWGGLHSIRISLIESKLLRGQIRFFLLVGRLLEGLVP</sequence>
<keyword evidence="1" id="KW-0812">Transmembrane</keyword>
<dbReference type="EMBL" id="LSZQ01000052">
    <property type="protein sequence ID" value="KXU35162.1"/>
    <property type="molecule type" value="Genomic_DNA"/>
</dbReference>
<evidence type="ECO:0000313" key="2">
    <source>
        <dbReference type="EMBL" id="KXU35162.1"/>
    </source>
</evidence>
<gene>
    <name evidence="2" type="ORF">AXK11_07395</name>
</gene>
<keyword evidence="1" id="KW-0472">Membrane</keyword>